<accession>A0AAD1UQG1</accession>
<protein>
    <recommendedName>
        <fullName evidence="3">RCC1-like domain-containing protein</fullName>
    </recommendedName>
</protein>
<dbReference type="Pfam" id="PF00415">
    <property type="entry name" value="RCC1"/>
    <property type="match status" value="1"/>
</dbReference>
<dbReference type="PANTHER" id="PTHR22870:SF466">
    <property type="entry name" value="ANKYRIN REPEAT-CONTAINING PROTEIN"/>
    <property type="match status" value="1"/>
</dbReference>
<keyword evidence="5" id="KW-1185">Reference proteome</keyword>
<dbReference type="PANTHER" id="PTHR22870">
    <property type="entry name" value="REGULATOR OF CHROMOSOME CONDENSATION"/>
    <property type="match status" value="1"/>
</dbReference>
<sequence>METYGEEEDKIQDHKSAKTKVYSWGNGKGGNLGNGSIEYEALPFNVKELNKKNIVKIQCGEWFCLALSANGILYGWGKASRSRFELKGDGDIVYKPTKIPLSFKVKAFSGGYWHSLVVSTEGQVYSVGDNKKGALGLGHTSNVDEFTEVPDLENIVQVSAGSGFSFFLDNEGKLFSCGGGANGHKGKGNITKPTEITIFEEPVKYIDSGIDHAACITESGKLYTWGANTFKQLGHGSSISTSKVLSTPKVVSELEEVNIVNVSCSKGLKHCQTSCVDSEGRAYFWGCGYKGKLGNVDDWVHIAESDEDKPKALRMEGVAFTESGGIHSSLVDTEGNLYTFGCGSHGRLGHPRYIEGKYRHLYKESQPKKVEFFEKIGRIIDYSSTYSSNVALVQLF</sequence>
<dbReference type="EMBL" id="CAMPGE010013661">
    <property type="protein sequence ID" value="CAI2372376.1"/>
    <property type="molecule type" value="Genomic_DNA"/>
</dbReference>
<feature type="repeat" description="RCC1" evidence="2">
    <location>
        <begin position="220"/>
        <end position="275"/>
    </location>
</feature>
<feature type="repeat" description="RCC1" evidence="2">
    <location>
        <begin position="280"/>
        <end position="334"/>
    </location>
</feature>
<evidence type="ECO:0000313" key="4">
    <source>
        <dbReference type="EMBL" id="CAI2372376.1"/>
    </source>
</evidence>
<evidence type="ECO:0000256" key="1">
    <source>
        <dbReference type="ARBA" id="ARBA00022737"/>
    </source>
</evidence>
<dbReference type="PRINTS" id="PR00633">
    <property type="entry name" value="RCCNDNSATION"/>
</dbReference>
<dbReference type="Proteomes" id="UP001295684">
    <property type="component" value="Unassembled WGS sequence"/>
</dbReference>
<gene>
    <name evidence="4" type="ORF">ECRASSUSDP1_LOCUS13706</name>
</gene>
<dbReference type="SUPFAM" id="SSF50985">
    <property type="entry name" value="RCC1/BLIP-II"/>
    <property type="match status" value="1"/>
</dbReference>
<name>A0AAD1UQG1_EUPCR</name>
<dbReference type="PROSITE" id="PS50012">
    <property type="entry name" value="RCC1_3"/>
    <property type="match status" value="7"/>
</dbReference>
<keyword evidence="1" id="KW-0677">Repeat</keyword>
<organism evidence="4 5">
    <name type="scientific">Euplotes crassus</name>
    <dbReference type="NCBI Taxonomy" id="5936"/>
    <lineage>
        <taxon>Eukaryota</taxon>
        <taxon>Sar</taxon>
        <taxon>Alveolata</taxon>
        <taxon>Ciliophora</taxon>
        <taxon>Intramacronucleata</taxon>
        <taxon>Spirotrichea</taxon>
        <taxon>Hypotrichia</taxon>
        <taxon>Euplotida</taxon>
        <taxon>Euplotidae</taxon>
        <taxon>Moneuplotes</taxon>
    </lineage>
</organism>
<dbReference type="InterPro" id="IPR009091">
    <property type="entry name" value="RCC1/BLIP-II"/>
</dbReference>
<dbReference type="AlphaFoldDB" id="A0AAD1UQG1"/>
<feature type="repeat" description="RCC1" evidence="2">
    <location>
        <begin position="335"/>
        <end position="395"/>
    </location>
</feature>
<reference evidence="4" key="1">
    <citation type="submission" date="2023-07" db="EMBL/GenBank/DDBJ databases">
        <authorList>
            <consortium name="AG Swart"/>
            <person name="Singh M."/>
            <person name="Singh A."/>
            <person name="Seah K."/>
            <person name="Emmerich C."/>
        </authorList>
    </citation>
    <scope>NUCLEOTIDE SEQUENCE</scope>
    <source>
        <strain evidence="4">DP1</strain>
    </source>
</reference>
<proteinExistence type="predicted"/>
<feature type="repeat" description="RCC1" evidence="2">
    <location>
        <begin position="19"/>
        <end position="70"/>
    </location>
</feature>
<evidence type="ECO:0000313" key="5">
    <source>
        <dbReference type="Proteomes" id="UP001295684"/>
    </source>
</evidence>
<dbReference type="Gene3D" id="2.130.10.30">
    <property type="entry name" value="Regulator of chromosome condensation 1/beta-lactamase-inhibitor protein II"/>
    <property type="match status" value="2"/>
</dbReference>
<dbReference type="InterPro" id="IPR058923">
    <property type="entry name" value="RCC1-like_dom"/>
</dbReference>
<dbReference type="Pfam" id="PF25390">
    <property type="entry name" value="WD40_RLD"/>
    <property type="match status" value="1"/>
</dbReference>
<dbReference type="InterPro" id="IPR051210">
    <property type="entry name" value="Ub_ligase/GEF_domain"/>
</dbReference>
<evidence type="ECO:0000256" key="2">
    <source>
        <dbReference type="PROSITE-ProRule" id="PRU00235"/>
    </source>
</evidence>
<feature type="repeat" description="RCC1" evidence="2">
    <location>
        <begin position="122"/>
        <end position="171"/>
    </location>
</feature>
<comment type="caution">
    <text evidence="4">The sequence shown here is derived from an EMBL/GenBank/DDBJ whole genome shotgun (WGS) entry which is preliminary data.</text>
</comment>
<evidence type="ECO:0000259" key="3">
    <source>
        <dbReference type="Pfam" id="PF25390"/>
    </source>
</evidence>
<feature type="repeat" description="RCC1" evidence="2">
    <location>
        <begin position="172"/>
        <end position="219"/>
    </location>
</feature>
<feature type="repeat" description="RCC1" evidence="2">
    <location>
        <begin position="71"/>
        <end position="121"/>
    </location>
</feature>
<feature type="domain" description="RCC1-like" evidence="3">
    <location>
        <begin position="18"/>
        <end position="297"/>
    </location>
</feature>
<dbReference type="InterPro" id="IPR000408">
    <property type="entry name" value="Reg_chr_condens"/>
</dbReference>